<dbReference type="AlphaFoldDB" id="A0A381PPQ0"/>
<evidence type="ECO:0000313" key="1">
    <source>
        <dbReference type="EMBL" id="SUZ69006.1"/>
    </source>
</evidence>
<organism evidence="1">
    <name type="scientific">marine metagenome</name>
    <dbReference type="NCBI Taxonomy" id="408172"/>
    <lineage>
        <taxon>unclassified sequences</taxon>
        <taxon>metagenomes</taxon>
        <taxon>ecological metagenomes</taxon>
    </lineage>
</organism>
<protein>
    <submittedName>
        <fullName evidence="1">Uncharacterized protein</fullName>
    </submittedName>
</protein>
<dbReference type="EMBL" id="UINC01001050">
    <property type="protein sequence ID" value="SUZ69006.1"/>
    <property type="molecule type" value="Genomic_DNA"/>
</dbReference>
<proteinExistence type="predicted"/>
<reference evidence="1" key="1">
    <citation type="submission" date="2018-05" db="EMBL/GenBank/DDBJ databases">
        <authorList>
            <person name="Lanie J.A."/>
            <person name="Ng W.-L."/>
            <person name="Kazmierczak K.M."/>
            <person name="Andrzejewski T.M."/>
            <person name="Davidsen T.M."/>
            <person name="Wayne K.J."/>
            <person name="Tettelin H."/>
            <person name="Glass J.I."/>
            <person name="Rusch D."/>
            <person name="Podicherti R."/>
            <person name="Tsui H.-C.T."/>
            <person name="Winkler M.E."/>
        </authorList>
    </citation>
    <scope>NUCLEOTIDE SEQUENCE</scope>
</reference>
<gene>
    <name evidence="1" type="ORF">METZ01_LOCUS21860</name>
</gene>
<sequence length="56" mass="6181">VPCRPPDNGWSAAQFSIVNGQRAFHQDPVQLQFDFGAFWVVNASALETAPFVGLLY</sequence>
<accession>A0A381PPQ0</accession>
<feature type="non-terminal residue" evidence="1">
    <location>
        <position position="1"/>
    </location>
</feature>
<name>A0A381PPQ0_9ZZZZ</name>